<feature type="compositionally biased region" description="Basic and acidic residues" evidence="1">
    <location>
        <begin position="11"/>
        <end position="22"/>
    </location>
</feature>
<dbReference type="SUPFAM" id="SSF53474">
    <property type="entry name" value="alpha/beta-Hydrolases"/>
    <property type="match status" value="1"/>
</dbReference>
<proteinExistence type="predicted"/>
<dbReference type="PANTHER" id="PTHR11440">
    <property type="entry name" value="LECITHIN-CHOLESTEROL ACYLTRANSFERASE-RELATED"/>
    <property type="match status" value="1"/>
</dbReference>
<dbReference type="GO" id="GO:0006629">
    <property type="term" value="P:lipid metabolic process"/>
    <property type="evidence" value="ECO:0007669"/>
    <property type="project" value="InterPro"/>
</dbReference>
<evidence type="ECO:0000256" key="2">
    <source>
        <dbReference type="SAM" id="Phobius"/>
    </source>
</evidence>
<dbReference type="InterPro" id="IPR029058">
    <property type="entry name" value="AB_hydrolase_fold"/>
</dbReference>
<keyword evidence="2" id="KW-1133">Transmembrane helix</keyword>
<sequence>MNNRKHKRDKGAKADHDRHDENGTTSAHQLNHHSNGTSSSSYSTSFTASTSNDGTSTPPQRIILEKSRRPSLKGRASYSVAAPGTPWHELDLSEIPFIRHDIETEPIKRGIMRYRRLFFVFGAALGAVIAFLASRNLQMSQHMASLRSLVDESIDGFDFPSIDIGMPKEFADMGDNLFSRSREWFKNKDFGVGRDLSKQGYSADHPVILIPGIVSTGLESWTTDERSASYFRKRLWGTTTMMRTIVFEKEMWVRHLSLDPESGLDPPGIRVRAAEGLDAASFFAAGYWIWSKVIENLAVLGYDTNNLFLASYDWRLSYYNLEVRDKFFTRLKLKIEQNKALFGKKTVIVAHSMGSSVFFYFMKWVEAQGEFYGNGGPSWVEDHIEAFTSIAGTFLGVPKAMAVMLSGEMRDTVEVPPAAAYLLEKFFSRRERAKLFRTWAGGASMLIKGGEDIWGNSTWAPDDEQGAEDTHGHIYSFRQPGTDQHDLDETTVRTNLTATEAHNFMLQHAPSSFQKMLATNYSHGIERDIAKLEENNADHTKWSNPLEAPLPNAPSMKLYCIYGVGKPTERSYWYQQGEFVTEASIGEQLDEPGCFGQECPDVSRTPALNFPTARLSWIDNAIQKEDALPKVRSGCKMGEGDGTVSLLSLGAMCTGGWKHTQWNPANITVVTHELKHEPEAMDLRGGESTGDHVDILGARGVNQAILKIAAGRGQEVENQFFSDIQKYSNNVKWLGSQPGP</sequence>
<evidence type="ECO:0000256" key="1">
    <source>
        <dbReference type="SAM" id="MobiDB-lite"/>
    </source>
</evidence>
<feature type="region of interest" description="Disordered" evidence="1">
    <location>
        <begin position="1"/>
        <end position="78"/>
    </location>
</feature>
<feature type="compositionally biased region" description="Basic residues" evidence="1">
    <location>
        <begin position="1"/>
        <end position="10"/>
    </location>
</feature>
<dbReference type="EMBL" id="HG529497">
    <property type="protein sequence ID" value="CDI51269.1"/>
    <property type="molecule type" value="Genomic_DNA"/>
</dbReference>
<evidence type="ECO:0000313" key="3">
    <source>
        <dbReference type="EMBL" id="CDI51269.1"/>
    </source>
</evidence>
<feature type="transmembrane region" description="Helical" evidence="2">
    <location>
        <begin position="117"/>
        <end position="134"/>
    </location>
</feature>
<organism evidence="3">
    <name type="scientific">Melanopsichium pennsylvanicum 4</name>
    <dbReference type="NCBI Taxonomy" id="1398559"/>
    <lineage>
        <taxon>Eukaryota</taxon>
        <taxon>Fungi</taxon>
        <taxon>Dikarya</taxon>
        <taxon>Basidiomycota</taxon>
        <taxon>Ustilaginomycotina</taxon>
        <taxon>Ustilaginomycetes</taxon>
        <taxon>Ustilaginales</taxon>
        <taxon>Ustilaginaceae</taxon>
        <taxon>Melanopsichium</taxon>
    </lineage>
</organism>
<keyword evidence="2" id="KW-0812">Transmembrane</keyword>
<dbReference type="Pfam" id="PF02450">
    <property type="entry name" value="LCAT"/>
    <property type="match status" value="1"/>
</dbReference>
<accession>A0A077R2Q9</accession>
<dbReference type="AlphaFoldDB" id="A0A077R2Q9"/>
<keyword evidence="3" id="KW-0808">Transferase</keyword>
<dbReference type="GO" id="GO:0008374">
    <property type="term" value="F:O-acyltransferase activity"/>
    <property type="evidence" value="ECO:0007669"/>
    <property type="project" value="InterPro"/>
</dbReference>
<protein>
    <submittedName>
        <fullName evidence="3">Probable LRO1-a lecithin cholesterol acyltransferase-like gene, mediates diacylglycerol esterification</fullName>
    </submittedName>
</protein>
<dbReference type="InterPro" id="IPR003386">
    <property type="entry name" value="LACT/PDAT_acylTrfase"/>
</dbReference>
<keyword evidence="2" id="KW-0472">Membrane</keyword>
<feature type="compositionally biased region" description="Low complexity" evidence="1">
    <location>
        <begin position="34"/>
        <end position="51"/>
    </location>
</feature>
<feature type="compositionally biased region" description="Polar residues" evidence="1">
    <location>
        <begin position="23"/>
        <end position="33"/>
    </location>
</feature>
<dbReference type="Gene3D" id="3.40.50.1820">
    <property type="entry name" value="alpha/beta hydrolase"/>
    <property type="match status" value="1"/>
</dbReference>
<name>A0A077R2Q9_9BASI</name>
<reference evidence="3" key="1">
    <citation type="journal article" date="2014" name="Genome Biol. Evol.">
        <title>Gene Loss Rather Than Gene Gain Is Associated with a Host Jump from Monocots to Dicots in the Smut Fungus Melanopsichium pennsylvanicum.</title>
        <authorList>
            <person name="Sharma R."/>
            <person name="Mishra B."/>
            <person name="Runge F."/>
            <person name="Thines M."/>
        </authorList>
    </citation>
    <scope>NUCLEOTIDE SEQUENCE</scope>
    <source>
        <strain evidence="3">4</strain>
    </source>
</reference>
<keyword evidence="3" id="KW-0012">Acyltransferase</keyword>